<comment type="caution">
    <text evidence="2">The sequence shown here is derived from an EMBL/GenBank/DDBJ whole genome shotgun (WGS) entry which is preliminary data.</text>
</comment>
<dbReference type="Proteomes" id="UP000198211">
    <property type="component" value="Unassembled WGS sequence"/>
</dbReference>
<evidence type="ECO:0000313" key="2">
    <source>
        <dbReference type="EMBL" id="OWZ16714.1"/>
    </source>
</evidence>
<dbReference type="OrthoDB" id="112804at2759"/>
<dbReference type="EMBL" id="NBNE01000883">
    <property type="protein sequence ID" value="OWZ16714.1"/>
    <property type="molecule type" value="Genomic_DNA"/>
</dbReference>
<protein>
    <submittedName>
        <fullName evidence="2">Polyprotein</fullName>
    </submittedName>
</protein>
<evidence type="ECO:0000313" key="3">
    <source>
        <dbReference type="Proteomes" id="UP000198211"/>
    </source>
</evidence>
<feature type="region of interest" description="Disordered" evidence="1">
    <location>
        <begin position="260"/>
        <end position="292"/>
    </location>
</feature>
<feature type="region of interest" description="Disordered" evidence="1">
    <location>
        <begin position="54"/>
        <end position="86"/>
    </location>
</feature>
<name>A0A225WH36_9STRA</name>
<keyword evidence="3" id="KW-1185">Reference proteome</keyword>
<sequence>MNMNEHPTGSARMTLGHEAFPHRTRVEWEAHHRLAAVSGEAVVTSLLKTASPDQHRQAAQKFMERELADSKQRVQTPSRSKNDTVKMETSTYSGVGSARLPLNRWFREIDIAIASRLIVAPSTKVICCPGLQLDDVGGLMPSRVGQQRTPSRAENETVVEHWFSPKNEMVVEYGFPQKNEMVVEREFPSENETTVERGFPSQVERAVKRVSLPRDDGAVEPQSDQRYRRDGPPPVIDAAGNVSSGLWTVLWSTKIPTATLAAASDSSGRPEVNANGIANGDESENVNENGNP</sequence>
<gene>
    <name evidence="2" type="ORF">PHMEG_0009455</name>
</gene>
<feature type="compositionally biased region" description="Basic and acidic residues" evidence="1">
    <location>
        <begin position="212"/>
        <end position="231"/>
    </location>
</feature>
<feature type="compositionally biased region" description="Basic and acidic residues" evidence="1">
    <location>
        <begin position="62"/>
        <end position="72"/>
    </location>
</feature>
<reference evidence="3" key="1">
    <citation type="submission" date="2017-03" db="EMBL/GenBank/DDBJ databases">
        <title>Phytopthora megakarya and P. palmivora, two closely related causual agents of cacao black pod achieved similar genome size and gene model numbers by different mechanisms.</title>
        <authorList>
            <person name="Ali S."/>
            <person name="Shao J."/>
            <person name="Larry D.J."/>
            <person name="Kronmiller B."/>
            <person name="Shen D."/>
            <person name="Strem M.D."/>
            <person name="Melnick R.L."/>
            <person name="Guiltinan M.J."/>
            <person name="Tyler B.M."/>
            <person name="Meinhardt L.W."/>
            <person name="Bailey B.A."/>
        </authorList>
    </citation>
    <scope>NUCLEOTIDE SEQUENCE [LARGE SCALE GENOMIC DNA]</scope>
    <source>
        <strain evidence="3">zdho120</strain>
    </source>
</reference>
<proteinExistence type="predicted"/>
<evidence type="ECO:0000256" key="1">
    <source>
        <dbReference type="SAM" id="MobiDB-lite"/>
    </source>
</evidence>
<organism evidence="2 3">
    <name type="scientific">Phytophthora megakarya</name>
    <dbReference type="NCBI Taxonomy" id="4795"/>
    <lineage>
        <taxon>Eukaryota</taxon>
        <taxon>Sar</taxon>
        <taxon>Stramenopiles</taxon>
        <taxon>Oomycota</taxon>
        <taxon>Peronosporomycetes</taxon>
        <taxon>Peronosporales</taxon>
        <taxon>Peronosporaceae</taxon>
        <taxon>Phytophthora</taxon>
    </lineage>
</organism>
<dbReference type="AlphaFoldDB" id="A0A225WH36"/>
<feature type="non-terminal residue" evidence="2">
    <location>
        <position position="1"/>
    </location>
</feature>
<feature type="region of interest" description="Disordered" evidence="1">
    <location>
        <begin position="208"/>
        <end position="235"/>
    </location>
</feature>
<accession>A0A225WH36</accession>